<evidence type="ECO:0000256" key="4">
    <source>
        <dbReference type="ARBA" id="ARBA00023002"/>
    </source>
</evidence>
<evidence type="ECO:0000256" key="3">
    <source>
        <dbReference type="ARBA" id="ARBA00022989"/>
    </source>
</evidence>
<reference evidence="9" key="1">
    <citation type="submission" date="2022-11" db="EMBL/GenBank/DDBJ databases">
        <authorList>
            <person name="Petersen C."/>
        </authorList>
    </citation>
    <scope>NUCLEOTIDE SEQUENCE</scope>
    <source>
        <strain evidence="9">IBT 20477</strain>
    </source>
</reference>
<proteinExistence type="inferred from homology"/>
<keyword evidence="5" id="KW-0503">Monooxygenase</keyword>
<dbReference type="PANTHER" id="PTHR35042:SF3">
    <property type="entry name" value="ANTHRONE OXYGENASE-RELATED"/>
    <property type="match status" value="1"/>
</dbReference>
<dbReference type="Pfam" id="PF08592">
    <property type="entry name" value="Anthrone_oxy"/>
    <property type="match status" value="1"/>
</dbReference>
<evidence type="ECO:0000313" key="9">
    <source>
        <dbReference type="EMBL" id="KAJ5192641.1"/>
    </source>
</evidence>
<comment type="caution">
    <text evidence="9">The sequence shown here is derived from an EMBL/GenBank/DDBJ whole genome shotgun (WGS) entry which is preliminary data.</text>
</comment>
<dbReference type="OrthoDB" id="5954308at2759"/>
<keyword evidence="2 8" id="KW-0812">Transmembrane</keyword>
<evidence type="ECO:0000256" key="6">
    <source>
        <dbReference type="ARBA" id="ARBA00023136"/>
    </source>
</evidence>
<evidence type="ECO:0000256" key="5">
    <source>
        <dbReference type="ARBA" id="ARBA00023033"/>
    </source>
</evidence>
<protein>
    <submittedName>
        <fullName evidence="9">Uncharacterized protein</fullName>
    </submittedName>
</protein>
<evidence type="ECO:0000313" key="10">
    <source>
        <dbReference type="Proteomes" id="UP001150942"/>
    </source>
</evidence>
<dbReference type="AlphaFoldDB" id="A0A9W9M7H4"/>
<feature type="transmembrane region" description="Helical" evidence="8">
    <location>
        <begin position="63"/>
        <end position="84"/>
    </location>
</feature>
<dbReference type="GO" id="GO:0016020">
    <property type="term" value="C:membrane"/>
    <property type="evidence" value="ECO:0007669"/>
    <property type="project" value="UniProtKB-SubCell"/>
</dbReference>
<comment type="subcellular location">
    <subcellularLocation>
        <location evidence="1">Membrane</location>
        <topology evidence="1">Multi-pass membrane protein</topology>
    </subcellularLocation>
</comment>
<evidence type="ECO:0000256" key="2">
    <source>
        <dbReference type="ARBA" id="ARBA00022692"/>
    </source>
</evidence>
<evidence type="ECO:0000256" key="8">
    <source>
        <dbReference type="SAM" id="Phobius"/>
    </source>
</evidence>
<keyword evidence="4" id="KW-0560">Oxidoreductase</keyword>
<comment type="similarity">
    <text evidence="7">Belongs to the anthrone oxygenase family.</text>
</comment>
<gene>
    <name evidence="9" type="ORF">N7449_008783</name>
</gene>
<keyword evidence="3 8" id="KW-1133">Transmembrane helix</keyword>
<feature type="transmembrane region" description="Helical" evidence="8">
    <location>
        <begin position="29"/>
        <end position="51"/>
    </location>
</feature>
<name>A0A9W9M7H4_9EURO</name>
<evidence type="ECO:0000256" key="1">
    <source>
        <dbReference type="ARBA" id="ARBA00004141"/>
    </source>
</evidence>
<sequence>MLCLSAIAVPVFLDTDDTSSHLVRQWARAYYYGHIILPAMCIATYGLYGYITLNKRATHRKHWLTYAAAGVTTLAMVPALHLGVHDAHEQHVVWSVEGVVRDDRGLGGRAVARGDMVLAACYSVTVPYCRGNRGVPGVTAGPEGVDWK</sequence>
<evidence type="ECO:0000256" key="7">
    <source>
        <dbReference type="ARBA" id="ARBA00034313"/>
    </source>
</evidence>
<dbReference type="Proteomes" id="UP001150942">
    <property type="component" value="Unassembled WGS sequence"/>
</dbReference>
<organism evidence="9 10">
    <name type="scientific">Penicillium cf. viridicatum</name>
    <dbReference type="NCBI Taxonomy" id="2972119"/>
    <lineage>
        <taxon>Eukaryota</taxon>
        <taxon>Fungi</taxon>
        <taxon>Dikarya</taxon>
        <taxon>Ascomycota</taxon>
        <taxon>Pezizomycotina</taxon>
        <taxon>Eurotiomycetes</taxon>
        <taxon>Eurotiomycetidae</taxon>
        <taxon>Eurotiales</taxon>
        <taxon>Aspergillaceae</taxon>
        <taxon>Penicillium</taxon>
    </lineage>
</organism>
<accession>A0A9W9M7H4</accession>
<dbReference type="GO" id="GO:0004497">
    <property type="term" value="F:monooxygenase activity"/>
    <property type="evidence" value="ECO:0007669"/>
    <property type="project" value="UniProtKB-KW"/>
</dbReference>
<keyword evidence="10" id="KW-1185">Reference proteome</keyword>
<dbReference type="EMBL" id="JAPQKQ010000006">
    <property type="protein sequence ID" value="KAJ5192641.1"/>
    <property type="molecule type" value="Genomic_DNA"/>
</dbReference>
<reference evidence="9" key="2">
    <citation type="journal article" date="2023" name="IMA Fungus">
        <title>Comparative genomic study of the Penicillium genus elucidates a diverse pangenome and 15 lateral gene transfer events.</title>
        <authorList>
            <person name="Petersen C."/>
            <person name="Sorensen T."/>
            <person name="Nielsen M.R."/>
            <person name="Sondergaard T.E."/>
            <person name="Sorensen J.L."/>
            <person name="Fitzpatrick D.A."/>
            <person name="Frisvad J.C."/>
            <person name="Nielsen K.L."/>
        </authorList>
    </citation>
    <scope>NUCLEOTIDE SEQUENCE</scope>
    <source>
        <strain evidence="9">IBT 20477</strain>
    </source>
</reference>
<dbReference type="InterPro" id="IPR013901">
    <property type="entry name" value="Anthrone_oxy"/>
</dbReference>
<keyword evidence="6 8" id="KW-0472">Membrane</keyword>
<dbReference type="PANTHER" id="PTHR35042">
    <property type="entry name" value="ANTHRONE OXYGENASE ENCC"/>
    <property type="match status" value="1"/>
</dbReference>